<organism evidence="1 2">
    <name type="scientific">Herbaspirillum rubrisubalbicans</name>
    <dbReference type="NCBI Taxonomy" id="80842"/>
    <lineage>
        <taxon>Bacteria</taxon>
        <taxon>Pseudomonadati</taxon>
        <taxon>Pseudomonadota</taxon>
        <taxon>Betaproteobacteria</taxon>
        <taxon>Burkholderiales</taxon>
        <taxon>Oxalobacteraceae</taxon>
        <taxon>Herbaspirillum</taxon>
    </lineage>
</organism>
<reference evidence="1 2" key="1">
    <citation type="submission" date="2017-11" db="EMBL/GenBank/DDBJ databases">
        <title>Complete genome sequence of Herbaspirillum rubrisubalbicans DSM 11543.</title>
        <authorList>
            <person name="Chen M."/>
            <person name="An Q."/>
        </authorList>
    </citation>
    <scope>NUCLEOTIDE SEQUENCE [LARGE SCALE GENOMIC DNA]</scope>
    <source>
        <strain evidence="1 2">DSM 11543</strain>
    </source>
</reference>
<evidence type="ECO:0000313" key="2">
    <source>
        <dbReference type="Proteomes" id="UP000269199"/>
    </source>
</evidence>
<dbReference type="EMBL" id="CP024996">
    <property type="protein sequence ID" value="AYR22301.1"/>
    <property type="molecule type" value="Genomic_DNA"/>
</dbReference>
<dbReference type="Proteomes" id="UP000269199">
    <property type="component" value="Chromosome"/>
</dbReference>
<accession>A0AAD0U4B6</accession>
<protein>
    <submittedName>
        <fullName evidence="1">Uncharacterized protein</fullName>
    </submittedName>
</protein>
<dbReference type="AlphaFoldDB" id="A0AAD0U4B6"/>
<sequence>MVEVASYLDPAAINRTSLQAKMGGTILKEFRKSVQTAEVHFPTVGPIGRAAADLFDELNSKRSDIVHAYPITNSSNAQILHRRLDTKGKHFEVTNEFLNGFISRLEDVSDQLYKIRKIVRPDLDD</sequence>
<proteinExistence type="predicted"/>
<name>A0AAD0U4B6_9BURK</name>
<evidence type="ECO:0000313" key="1">
    <source>
        <dbReference type="EMBL" id="AYR22301.1"/>
    </source>
</evidence>
<gene>
    <name evidence="1" type="ORF">RC54_00030</name>
</gene>